<dbReference type="EMBL" id="CAJVCH010562881">
    <property type="protein sequence ID" value="CAG7831967.1"/>
    <property type="molecule type" value="Genomic_DNA"/>
</dbReference>
<keyword evidence="2" id="KW-1185">Reference proteome</keyword>
<organism evidence="1 2">
    <name type="scientific">Allacma fusca</name>
    <dbReference type="NCBI Taxonomy" id="39272"/>
    <lineage>
        <taxon>Eukaryota</taxon>
        <taxon>Metazoa</taxon>
        <taxon>Ecdysozoa</taxon>
        <taxon>Arthropoda</taxon>
        <taxon>Hexapoda</taxon>
        <taxon>Collembola</taxon>
        <taxon>Symphypleona</taxon>
        <taxon>Sminthuridae</taxon>
        <taxon>Allacma</taxon>
    </lineage>
</organism>
<name>A0A8J2LKM9_9HEXA</name>
<reference evidence="1" key="1">
    <citation type="submission" date="2021-06" db="EMBL/GenBank/DDBJ databases">
        <authorList>
            <person name="Hodson N. C."/>
            <person name="Mongue J. A."/>
            <person name="Jaron S. K."/>
        </authorList>
    </citation>
    <scope>NUCLEOTIDE SEQUENCE</scope>
</reference>
<dbReference type="AlphaFoldDB" id="A0A8J2LKM9"/>
<comment type="caution">
    <text evidence="1">The sequence shown here is derived from an EMBL/GenBank/DDBJ whole genome shotgun (WGS) entry which is preliminary data.</text>
</comment>
<gene>
    <name evidence="1" type="ORF">AFUS01_LOCUS41683</name>
</gene>
<accession>A0A8J2LKM9</accession>
<protein>
    <submittedName>
        <fullName evidence="1">Uncharacterized protein</fullName>
    </submittedName>
</protein>
<sequence length="129" mass="14810">MPLLEPEESERFNSVLEIPGPEEQHKTWTEMITKEGLKCGYNSGSSTEWTFESEEEFLESGIMVTLFRPLLNDKLVRSAEEESEVLEALREPFLRALARPVGSPLVDSLDGAKTWHYNYFVFTCVKCFI</sequence>
<evidence type="ECO:0000313" key="2">
    <source>
        <dbReference type="Proteomes" id="UP000708208"/>
    </source>
</evidence>
<proteinExistence type="predicted"/>
<evidence type="ECO:0000313" key="1">
    <source>
        <dbReference type="EMBL" id="CAG7831967.1"/>
    </source>
</evidence>
<dbReference type="Proteomes" id="UP000708208">
    <property type="component" value="Unassembled WGS sequence"/>
</dbReference>